<reference evidence="2" key="2">
    <citation type="journal article" date="2017" name="Nat. Plants">
        <title>The Aegilops tauschii genome reveals multiple impacts of transposons.</title>
        <authorList>
            <person name="Zhao G."/>
            <person name="Zou C."/>
            <person name="Li K."/>
            <person name="Wang K."/>
            <person name="Li T."/>
            <person name="Gao L."/>
            <person name="Zhang X."/>
            <person name="Wang H."/>
            <person name="Yang Z."/>
            <person name="Liu X."/>
            <person name="Jiang W."/>
            <person name="Mao L."/>
            <person name="Kong X."/>
            <person name="Jiao Y."/>
            <person name="Jia J."/>
        </authorList>
    </citation>
    <scope>NUCLEOTIDE SEQUENCE [LARGE SCALE GENOMIC DNA]</scope>
    <source>
        <strain evidence="2">cv. AL8/78</strain>
    </source>
</reference>
<dbReference type="EnsemblPlants" id="AET6Gv20774100.7">
    <property type="protein sequence ID" value="AET6Gv20774100.7"/>
    <property type="gene ID" value="AET6Gv20774100"/>
</dbReference>
<name>A0A453PLR8_AEGTS</name>
<sequence>CSVQYIGYCCSMRYYLYSCTHCSSSLFFSSLVWVRYYCCADVLHLFVLFRSPFSAVQCGRWGIICRC</sequence>
<reference evidence="1" key="5">
    <citation type="journal article" date="2021" name="G3 (Bethesda)">
        <title>Aegilops tauschii genome assembly Aet v5.0 features greater sequence contiguity and improved annotation.</title>
        <authorList>
            <person name="Wang L."/>
            <person name="Zhu T."/>
            <person name="Rodriguez J.C."/>
            <person name="Deal K.R."/>
            <person name="Dubcovsky J."/>
            <person name="McGuire P.E."/>
            <person name="Lux T."/>
            <person name="Spannagl M."/>
            <person name="Mayer K.F.X."/>
            <person name="Baldrich P."/>
            <person name="Meyers B.C."/>
            <person name="Huo N."/>
            <person name="Gu Y.Q."/>
            <person name="Zhou H."/>
            <person name="Devos K.M."/>
            <person name="Bennetzen J.L."/>
            <person name="Unver T."/>
            <person name="Budak H."/>
            <person name="Gulick P.J."/>
            <person name="Galiba G."/>
            <person name="Kalapos B."/>
            <person name="Nelson D.R."/>
            <person name="Li P."/>
            <person name="You F.M."/>
            <person name="Luo M.C."/>
            <person name="Dvorak J."/>
        </authorList>
    </citation>
    <scope>NUCLEOTIDE SEQUENCE [LARGE SCALE GENOMIC DNA]</scope>
    <source>
        <strain evidence="1">cv. AL8/78</strain>
    </source>
</reference>
<protein>
    <submittedName>
        <fullName evidence="1">Uncharacterized protein</fullName>
    </submittedName>
</protein>
<keyword evidence="2" id="KW-1185">Reference proteome</keyword>
<dbReference type="Gramene" id="AET6Gv20774100.7">
    <property type="protein sequence ID" value="AET6Gv20774100.7"/>
    <property type="gene ID" value="AET6Gv20774100"/>
</dbReference>
<proteinExistence type="predicted"/>
<accession>A0A453PLR8</accession>
<dbReference type="Proteomes" id="UP000015105">
    <property type="component" value="Chromosome 6D"/>
</dbReference>
<reference evidence="1" key="3">
    <citation type="journal article" date="2017" name="Nature">
        <title>Genome sequence of the progenitor of the wheat D genome Aegilops tauschii.</title>
        <authorList>
            <person name="Luo M.C."/>
            <person name="Gu Y.Q."/>
            <person name="Puiu D."/>
            <person name="Wang H."/>
            <person name="Twardziok S.O."/>
            <person name="Deal K.R."/>
            <person name="Huo N."/>
            <person name="Zhu T."/>
            <person name="Wang L."/>
            <person name="Wang Y."/>
            <person name="McGuire P.E."/>
            <person name="Liu S."/>
            <person name="Long H."/>
            <person name="Ramasamy R.K."/>
            <person name="Rodriguez J.C."/>
            <person name="Van S.L."/>
            <person name="Yuan L."/>
            <person name="Wang Z."/>
            <person name="Xia Z."/>
            <person name="Xiao L."/>
            <person name="Anderson O.D."/>
            <person name="Ouyang S."/>
            <person name="Liang Y."/>
            <person name="Zimin A.V."/>
            <person name="Pertea G."/>
            <person name="Qi P."/>
            <person name="Bennetzen J.L."/>
            <person name="Dai X."/>
            <person name="Dawson M.W."/>
            <person name="Muller H.G."/>
            <person name="Kugler K."/>
            <person name="Rivarola-Duarte L."/>
            <person name="Spannagl M."/>
            <person name="Mayer K.F.X."/>
            <person name="Lu F.H."/>
            <person name="Bevan M.W."/>
            <person name="Leroy P."/>
            <person name="Li P."/>
            <person name="You F.M."/>
            <person name="Sun Q."/>
            <person name="Liu Z."/>
            <person name="Lyons E."/>
            <person name="Wicker T."/>
            <person name="Salzberg S.L."/>
            <person name="Devos K.M."/>
            <person name="Dvorak J."/>
        </authorList>
    </citation>
    <scope>NUCLEOTIDE SEQUENCE [LARGE SCALE GENOMIC DNA]</scope>
    <source>
        <strain evidence="1">cv. AL8/78</strain>
    </source>
</reference>
<reference evidence="2" key="1">
    <citation type="journal article" date="2014" name="Science">
        <title>Ancient hybridizations among the ancestral genomes of bread wheat.</title>
        <authorList>
            <consortium name="International Wheat Genome Sequencing Consortium,"/>
            <person name="Marcussen T."/>
            <person name="Sandve S.R."/>
            <person name="Heier L."/>
            <person name="Spannagl M."/>
            <person name="Pfeifer M."/>
            <person name="Jakobsen K.S."/>
            <person name="Wulff B.B."/>
            <person name="Steuernagel B."/>
            <person name="Mayer K.F."/>
            <person name="Olsen O.A."/>
        </authorList>
    </citation>
    <scope>NUCLEOTIDE SEQUENCE [LARGE SCALE GENOMIC DNA]</scope>
    <source>
        <strain evidence="2">cv. AL8/78</strain>
    </source>
</reference>
<organism evidence="1 2">
    <name type="scientific">Aegilops tauschii subsp. strangulata</name>
    <name type="common">Goatgrass</name>
    <dbReference type="NCBI Taxonomy" id="200361"/>
    <lineage>
        <taxon>Eukaryota</taxon>
        <taxon>Viridiplantae</taxon>
        <taxon>Streptophyta</taxon>
        <taxon>Embryophyta</taxon>
        <taxon>Tracheophyta</taxon>
        <taxon>Spermatophyta</taxon>
        <taxon>Magnoliopsida</taxon>
        <taxon>Liliopsida</taxon>
        <taxon>Poales</taxon>
        <taxon>Poaceae</taxon>
        <taxon>BOP clade</taxon>
        <taxon>Pooideae</taxon>
        <taxon>Triticodae</taxon>
        <taxon>Triticeae</taxon>
        <taxon>Triticinae</taxon>
        <taxon>Aegilops</taxon>
    </lineage>
</organism>
<evidence type="ECO:0000313" key="1">
    <source>
        <dbReference type="EnsemblPlants" id="AET6Gv20774100.7"/>
    </source>
</evidence>
<reference evidence="1" key="4">
    <citation type="submission" date="2019-03" db="UniProtKB">
        <authorList>
            <consortium name="EnsemblPlants"/>
        </authorList>
    </citation>
    <scope>IDENTIFICATION</scope>
</reference>
<dbReference type="AlphaFoldDB" id="A0A453PLR8"/>
<evidence type="ECO:0000313" key="2">
    <source>
        <dbReference type="Proteomes" id="UP000015105"/>
    </source>
</evidence>